<dbReference type="HAMAP" id="MF_00378">
    <property type="entry name" value="Exonuc_7_L"/>
    <property type="match status" value="1"/>
</dbReference>
<dbReference type="InterPro" id="IPR020579">
    <property type="entry name" value="Exonuc_VII_lsu_C"/>
</dbReference>
<dbReference type="NCBIfam" id="TIGR00237">
    <property type="entry name" value="xseA"/>
    <property type="match status" value="1"/>
</dbReference>
<dbReference type="GO" id="GO:0008855">
    <property type="term" value="F:exodeoxyribonuclease VII activity"/>
    <property type="evidence" value="ECO:0007669"/>
    <property type="project" value="UniProtKB-UniRule"/>
</dbReference>
<dbReference type="GO" id="GO:0009318">
    <property type="term" value="C:exodeoxyribonuclease VII complex"/>
    <property type="evidence" value="ECO:0007669"/>
    <property type="project" value="UniProtKB-UniRule"/>
</dbReference>
<comment type="subcellular location">
    <subcellularLocation>
        <location evidence="5 6">Cytoplasm</location>
    </subcellularLocation>
</comment>
<feature type="domain" description="OB-fold nucleic acid binding" evidence="8">
    <location>
        <begin position="28"/>
        <end position="114"/>
    </location>
</feature>
<dbReference type="EMBL" id="FOGZ01000007">
    <property type="protein sequence ID" value="SER71618.1"/>
    <property type="molecule type" value="Genomic_DNA"/>
</dbReference>
<evidence type="ECO:0000256" key="3">
    <source>
        <dbReference type="ARBA" id="ARBA00022801"/>
    </source>
</evidence>
<keyword evidence="10" id="KW-1185">Reference proteome</keyword>
<dbReference type="GO" id="GO:0006308">
    <property type="term" value="P:DNA catabolic process"/>
    <property type="evidence" value="ECO:0007669"/>
    <property type="project" value="UniProtKB-UniRule"/>
</dbReference>
<dbReference type="AlphaFoldDB" id="A0A1H9RFX7"/>
<comment type="function">
    <text evidence="5">Bidirectionally degrades single-stranded DNA into large acid-insoluble oligonucleotides, which are then degraded further into small acid-soluble oligonucleotides.</text>
</comment>
<comment type="catalytic activity">
    <reaction evidence="5 6">
        <text>Exonucleolytic cleavage in either 5'- to 3'- or 3'- to 5'-direction to yield nucleoside 5'-phosphates.</text>
        <dbReference type="EC" id="3.1.11.6"/>
    </reaction>
</comment>
<reference evidence="9 10" key="1">
    <citation type="submission" date="2016-10" db="EMBL/GenBank/DDBJ databases">
        <authorList>
            <person name="de Groot N.N."/>
        </authorList>
    </citation>
    <scope>NUCLEOTIDE SEQUENCE [LARGE SCALE GENOMIC DNA]</scope>
    <source>
        <strain evidence="9 10">DSM 16859</strain>
    </source>
</reference>
<dbReference type="GO" id="GO:0005737">
    <property type="term" value="C:cytoplasm"/>
    <property type="evidence" value="ECO:0007669"/>
    <property type="project" value="UniProtKB-SubCell"/>
</dbReference>
<protein>
    <recommendedName>
        <fullName evidence="5">Exodeoxyribonuclease 7 large subunit</fullName>
        <ecNumber evidence="5">3.1.11.6</ecNumber>
    </recommendedName>
    <alternativeName>
        <fullName evidence="5">Exodeoxyribonuclease VII large subunit</fullName>
        <shortName evidence="5">Exonuclease VII large subunit</shortName>
    </alternativeName>
</protein>
<dbReference type="STRING" id="64702.SAMN05443377_10738"/>
<evidence type="ECO:0000256" key="6">
    <source>
        <dbReference type="RuleBase" id="RU004355"/>
    </source>
</evidence>
<proteinExistence type="inferred from homology"/>
<keyword evidence="2 5" id="KW-0540">Nuclease</keyword>
<dbReference type="RefSeq" id="WP_091968548.1">
    <property type="nucleotide sequence ID" value="NZ_FOGZ01000007.1"/>
</dbReference>
<dbReference type="PANTHER" id="PTHR30008:SF0">
    <property type="entry name" value="EXODEOXYRIBONUCLEASE 7 LARGE SUBUNIT"/>
    <property type="match status" value="1"/>
</dbReference>
<evidence type="ECO:0000256" key="2">
    <source>
        <dbReference type="ARBA" id="ARBA00022722"/>
    </source>
</evidence>
<dbReference type="Pfam" id="PF13742">
    <property type="entry name" value="tRNA_anti_2"/>
    <property type="match status" value="1"/>
</dbReference>
<dbReference type="InterPro" id="IPR025824">
    <property type="entry name" value="OB-fold_nuc-bd_dom"/>
</dbReference>
<dbReference type="InterPro" id="IPR003753">
    <property type="entry name" value="Exonuc_VII_L"/>
</dbReference>
<dbReference type="OrthoDB" id="9802795at2"/>
<comment type="subunit">
    <text evidence="5">Heterooligomer composed of large and small subunits.</text>
</comment>
<organism evidence="9 10">
    <name type="scientific">Propionibacterium cyclohexanicum</name>
    <dbReference type="NCBI Taxonomy" id="64702"/>
    <lineage>
        <taxon>Bacteria</taxon>
        <taxon>Bacillati</taxon>
        <taxon>Actinomycetota</taxon>
        <taxon>Actinomycetes</taxon>
        <taxon>Propionibacteriales</taxon>
        <taxon>Propionibacteriaceae</taxon>
        <taxon>Propionibacterium</taxon>
    </lineage>
</organism>
<dbReference type="GO" id="GO:0003676">
    <property type="term" value="F:nucleic acid binding"/>
    <property type="evidence" value="ECO:0007669"/>
    <property type="project" value="InterPro"/>
</dbReference>
<feature type="domain" description="Exonuclease VII large subunit C-terminal" evidence="7">
    <location>
        <begin position="137"/>
        <end position="353"/>
    </location>
</feature>
<dbReference type="Pfam" id="PF02601">
    <property type="entry name" value="Exonuc_VII_L"/>
    <property type="match status" value="1"/>
</dbReference>
<evidence type="ECO:0000313" key="10">
    <source>
        <dbReference type="Proteomes" id="UP000198815"/>
    </source>
</evidence>
<evidence type="ECO:0000313" key="9">
    <source>
        <dbReference type="EMBL" id="SER71618.1"/>
    </source>
</evidence>
<dbReference type="Proteomes" id="UP000198815">
    <property type="component" value="Unassembled WGS sequence"/>
</dbReference>
<evidence type="ECO:0000259" key="8">
    <source>
        <dbReference type="Pfam" id="PF13742"/>
    </source>
</evidence>
<dbReference type="EC" id="3.1.11.6" evidence="5"/>
<evidence type="ECO:0000259" key="7">
    <source>
        <dbReference type="Pfam" id="PF02601"/>
    </source>
</evidence>
<evidence type="ECO:0000256" key="4">
    <source>
        <dbReference type="ARBA" id="ARBA00022839"/>
    </source>
</evidence>
<dbReference type="PANTHER" id="PTHR30008">
    <property type="entry name" value="EXODEOXYRIBONUCLEASE 7 LARGE SUBUNIT"/>
    <property type="match status" value="1"/>
</dbReference>
<keyword evidence="4 5" id="KW-0269">Exonuclease</keyword>
<sequence length="421" mass="45580">MVDLGSLRAQAPKNTPETPQQLSAVVGMLKGWVERCGWVWVEAQVIELRRRAGASLHFLTLRDVSTEVSASITATTAVLDEAGPLTEGTTVLACIRPRVWNKSARLSFECAQIRIAGEGELLARLEQLKRKLQAEGLFDPRRKKRLPLVPHVIGLITGANSAAERDVLTNTARRWPAARFRVRHALVQGPNSVSDVLAGLAELDADPQVEVIIIARGGGSLEDLLPFSDESLVRAVAGADTPVISAIGHEPDTPILDLVADLRASTPTDAAKRVVPDAAEESRELTQHLNRLRVAILNHLNAEQQELSRLKSSPVLRDPGAALGGHVEQLSMARFRLEAAIDRALSGERTELDHALARIRAMSPKATLERGYAILTDPDDHSIASVADAEPGDQLMAYLSDGRLVVEVDQTIAEDPSSPIR</sequence>
<accession>A0A1H9RFX7</accession>
<name>A0A1H9RFX7_9ACTN</name>
<gene>
    <name evidence="5" type="primary">xseA</name>
    <name evidence="9" type="ORF">SAMN05443377_10738</name>
</gene>
<keyword evidence="1 5" id="KW-0963">Cytoplasm</keyword>
<comment type="similarity">
    <text evidence="5 6">Belongs to the XseA family.</text>
</comment>
<evidence type="ECO:0000256" key="5">
    <source>
        <dbReference type="HAMAP-Rule" id="MF_00378"/>
    </source>
</evidence>
<evidence type="ECO:0000256" key="1">
    <source>
        <dbReference type="ARBA" id="ARBA00022490"/>
    </source>
</evidence>
<keyword evidence="3 5" id="KW-0378">Hydrolase</keyword>